<dbReference type="SMART" id="SM00325">
    <property type="entry name" value="RhoGEF"/>
    <property type="match status" value="1"/>
</dbReference>
<evidence type="ECO:0000259" key="2">
    <source>
        <dbReference type="PROSITE" id="PS50010"/>
    </source>
</evidence>
<evidence type="ECO:0000313" key="3">
    <source>
        <dbReference type="EMBL" id="KAG0664606.1"/>
    </source>
</evidence>
<evidence type="ECO:0000256" key="1">
    <source>
        <dbReference type="SAM" id="MobiDB-lite"/>
    </source>
</evidence>
<dbReference type="AlphaFoldDB" id="A0A9P6W7B9"/>
<dbReference type="PANTHER" id="PTHR12673">
    <property type="entry name" value="FACIOGENITAL DYSPLASIA PROTEIN"/>
    <property type="match status" value="1"/>
</dbReference>
<feature type="compositionally biased region" description="Low complexity" evidence="1">
    <location>
        <begin position="127"/>
        <end position="143"/>
    </location>
</feature>
<dbReference type="Pfam" id="PF00621">
    <property type="entry name" value="RhoGEF"/>
    <property type="match status" value="1"/>
</dbReference>
<protein>
    <recommendedName>
        <fullName evidence="2">DH domain-containing protein</fullName>
    </recommendedName>
</protein>
<reference evidence="3 4" key="1">
    <citation type="submission" date="2020-11" db="EMBL/GenBank/DDBJ databases">
        <title>Kefir isolates.</title>
        <authorList>
            <person name="Marcisauskas S."/>
            <person name="Kim Y."/>
            <person name="Blasche S."/>
        </authorList>
    </citation>
    <scope>NUCLEOTIDE SEQUENCE [LARGE SCALE GENOMIC DNA]</scope>
    <source>
        <strain evidence="3 4">KR</strain>
    </source>
</reference>
<accession>A0A9P6W7B9</accession>
<comment type="caution">
    <text evidence="3">The sequence shown here is derived from an EMBL/GenBank/DDBJ whole genome shotgun (WGS) entry which is preliminary data.</text>
</comment>
<dbReference type="SUPFAM" id="SSF48065">
    <property type="entry name" value="DBL homology domain (DH-domain)"/>
    <property type="match status" value="1"/>
</dbReference>
<feature type="region of interest" description="Disordered" evidence="1">
    <location>
        <begin position="646"/>
        <end position="777"/>
    </location>
</feature>
<feature type="region of interest" description="Disordered" evidence="1">
    <location>
        <begin position="1"/>
        <end position="27"/>
    </location>
</feature>
<dbReference type="EMBL" id="PUHQ01000013">
    <property type="protein sequence ID" value="KAG0664606.1"/>
    <property type="molecule type" value="Genomic_DNA"/>
</dbReference>
<dbReference type="InterPro" id="IPR051092">
    <property type="entry name" value="FYVE_RhoGEF_PH"/>
</dbReference>
<organism evidence="3 4">
    <name type="scientific">Rhodotorula mucilaginosa</name>
    <name type="common">Yeast</name>
    <name type="synonym">Rhodotorula rubra</name>
    <dbReference type="NCBI Taxonomy" id="5537"/>
    <lineage>
        <taxon>Eukaryota</taxon>
        <taxon>Fungi</taxon>
        <taxon>Dikarya</taxon>
        <taxon>Basidiomycota</taxon>
        <taxon>Pucciniomycotina</taxon>
        <taxon>Microbotryomycetes</taxon>
        <taxon>Sporidiobolales</taxon>
        <taxon>Sporidiobolaceae</taxon>
        <taxon>Rhodotorula</taxon>
    </lineage>
</organism>
<dbReference type="GO" id="GO:0005085">
    <property type="term" value="F:guanyl-nucleotide exchange factor activity"/>
    <property type="evidence" value="ECO:0007669"/>
    <property type="project" value="InterPro"/>
</dbReference>
<dbReference type="PANTHER" id="PTHR12673:SF159">
    <property type="entry name" value="LD03170P"/>
    <property type="match status" value="1"/>
</dbReference>
<dbReference type="InterPro" id="IPR035899">
    <property type="entry name" value="DBL_dom_sf"/>
</dbReference>
<dbReference type="OrthoDB" id="1716625at2759"/>
<gene>
    <name evidence="3" type="ORF">C6P46_001202</name>
</gene>
<dbReference type="InterPro" id="IPR000219">
    <property type="entry name" value="DH_dom"/>
</dbReference>
<feature type="compositionally biased region" description="Low complexity" evidence="1">
    <location>
        <begin position="754"/>
        <end position="771"/>
    </location>
</feature>
<feature type="compositionally biased region" description="Low complexity" evidence="1">
    <location>
        <begin position="677"/>
        <end position="724"/>
    </location>
</feature>
<dbReference type="Proteomes" id="UP000777482">
    <property type="component" value="Unassembled WGS sequence"/>
</dbReference>
<name>A0A9P6W7B9_RHOMI</name>
<proteinExistence type="predicted"/>
<dbReference type="GO" id="GO:0005737">
    <property type="term" value="C:cytoplasm"/>
    <property type="evidence" value="ECO:0007669"/>
    <property type="project" value="TreeGrafter"/>
</dbReference>
<dbReference type="PROSITE" id="PS50010">
    <property type="entry name" value="DH_2"/>
    <property type="match status" value="1"/>
</dbReference>
<keyword evidence="4" id="KW-1185">Reference proteome</keyword>
<feature type="compositionally biased region" description="Polar residues" evidence="1">
    <location>
        <begin position="242"/>
        <end position="255"/>
    </location>
</feature>
<dbReference type="CDD" id="cd00160">
    <property type="entry name" value="RhoGEF"/>
    <property type="match status" value="1"/>
</dbReference>
<feature type="compositionally biased region" description="Low complexity" evidence="1">
    <location>
        <begin position="77"/>
        <end position="89"/>
    </location>
</feature>
<sequence>MTTAVDCSVEARTVPARRSSPPRTLPRDLVRDWLPLTDTHLREKKIVPTLSIDTAVHAGGYSDSPASTGGESEAKGARATPASATPSADSAEHTSTDTGDPYPTSTASPLRISSGLVQSYPSPKPLVSSAFGPSPVFPSPSSKPRSREQQSSLSPVAGVSRVVSNSSTETRTPASSRPATPSLLSPPSPAASGRLHVSAKSPVLVDEDSSSSSGRQRPSPPAFSRSEPATAISREARPTLPRSFSHSAVPTSSPSPEGKGNRVSTLFKRGLFGRSKPEQQPKGGSSPMQPRSPVTHLRGTETPAAYRLTPTLSLTTFPSGRWQARSESPQPLPTHSPSLRSVSPICQSYVDHQPLETARTWKSLLDNDAIVYLTLQHGHDEMHRQEIVFEIIETERAFVESMRAVVDIYGQSIRAGRIEGVPRSVARLFSRLEGILDLHSRLSSTLAVAADTQNAGRLVMHFADLFAPYVSEFEVYQAYLLRFEAVTAVLDLEIAAGTSPFATFLREHALRPGAGGMSLSSFLLKPIQRLMKYPLFFARLSDVTGPSHPDYAATSDLSDEMDEMIRALQDVKMREEEYEAMKVLEGSLVGLPDDFKLAERSRTLIFEGTVRHLHVGDRERAALDLLHSSSAGPRHSLRARAPSETYISSTLAAPPRPAAVPRRTSDRAVVTTKARPVSTASDSNASTTASSASCSVSTASDSNASVGATTQTSASQSSSVGTTPPGSPESPKAKIKSLRAPPAATPPGTSKRNSLVSSPASAVLPLPSQSPSLPPTSKLRLRAKESSLHVWVFSDVVILARRDDPGRLTKSDRALPALHRRVLDHVGVARLRGFEDMSNKTDYDNLLEINVDSWSSRSQGPTHRASFYVVPPLRLKPKSGRPSSASSTFSRSSTMTSFSSKLSASTNSAATVMPDVDLATFGKLYAALGNAQIGIDPPETAPSLGTDYWISRVRRVKADMRARRHGLA</sequence>
<dbReference type="Gene3D" id="1.20.900.10">
    <property type="entry name" value="Dbl homology (DH) domain"/>
    <property type="match status" value="1"/>
</dbReference>
<feature type="compositionally biased region" description="Low complexity" evidence="1">
    <location>
        <begin position="171"/>
        <end position="183"/>
    </location>
</feature>
<feature type="domain" description="DH" evidence="2">
    <location>
        <begin position="383"/>
        <end position="571"/>
    </location>
</feature>
<feature type="region of interest" description="Disordered" evidence="1">
    <location>
        <begin position="56"/>
        <end position="297"/>
    </location>
</feature>
<evidence type="ECO:0000313" key="4">
    <source>
        <dbReference type="Proteomes" id="UP000777482"/>
    </source>
</evidence>